<feature type="repeat" description="ARM" evidence="9">
    <location>
        <begin position="123"/>
        <end position="160"/>
    </location>
</feature>
<dbReference type="InterPro" id="IPR000225">
    <property type="entry name" value="Armadillo"/>
</dbReference>
<dbReference type="Proteomes" id="UP001249851">
    <property type="component" value="Unassembled WGS sequence"/>
</dbReference>
<evidence type="ECO:0000256" key="2">
    <source>
        <dbReference type="ARBA" id="ARBA00004325"/>
    </source>
</evidence>
<proteinExistence type="inferred from homology"/>
<comment type="similarity">
    <text evidence="3">Belongs to the eutherian X-chromosome-specific Armcx family.</text>
</comment>
<keyword evidence="13" id="KW-1185">Reference proteome</keyword>
<dbReference type="SUPFAM" id="SSF48371">
    <property type="entry name" value="ARM repeat"/>
    <property type="match status" value="1"/>
</dbReference>
<evidence type="ECO:0000256" key="5">
    <source>
        <dbReference type="ARBA" id="ARBA00022968"/>
    </source>
</evidence>
<dbReference type="AlphaFoldDB" id="A0AAD9Q358"/>
<feature type="domain" description="Armadillo repeat-containing" evidence="11">
    <location>
        <begin position="87"/>
        <end position="294"/>
    </location>
</feature>
<evidence type="ECO:0000256" key="1">
    <source>
        <dbReference type="ARBA" id="ARBA00004167"/>
    </source>
</evidence>
<evidence type="ECO:0000313" key="12">
    <source>
        <dbReference type="EMBL" id="KAK2553920.1"/>
    </source>
</evidence>
<evidence type="ECO:0000256" key="3">
    <source>
        <dbReference type="ARBA" id="ARBA00010553"/>
    </source>
</evidence>
<evidence type="ECO:0000256" key="6">
    <source>
        <dbReference type="ARBA" id="ARBA00022989"/>
    </source>
</evidence>
<accession>A0AAD9Q358</accession>
<dbReference type="Gene3D" id="1.25.10.10">
    <property type="entry name" value="Leucine-rich Repeat Variant"/>
    <property type="match status" value="1"/>
</dbReference>
<sequence length="333" mass="37324">MSGTGRAARIVLYAVCSTFAAATLLFTLYYLRNRKRSRKKERITGPSIRLYDQPSLATFIDGSETSLAELLKENGHGEFSKGTISSLLRCIEVAETSMLEKFLVALLNCSAFTANQNTIRECGGLPLLISLLSHDNKVVNIKAAQVLSNLAMNEENQQTLKDSVFAIIKILEYCDIFNNEEFGIELLRLLVNLSATNIAHEEIMTGVAEYYSILGQSLSRQIQQQVLRLLVNLSCNANNLDGLLEFKPFIMLQSFMLPDNSDDIILRAVTISANLLSNSDCYTKEQQLMVTEDLNVLYGELTELLEHSNEDIQSQAKRAFRSVFAFRMMYTAL</sequence>
<reference evidence="12" key="1">
    <citation type="journal article" date="2023" name="G3 (Bethesda)">
        <title>Whole genome assembly and annotation of the endangered Caribbean coral Acropora cervicornis.</title>
        <authorList>
            <person name="Selwyn J.D."/>
            <person name="Vollmer S.V."/>
        </authorList>
    </citation>
    <scope>NUCLEOTIDE SEQUENCE</scope>
    <source>
        <strain evidence="12">K2</strain>
    </source>
</reference>
<feature type="transmembrane region" description="Helical" evidence="10">
    <location>
        <begin position="12"/>
        <end position="31"/>
    </location>
</feature>
<evidence type="ECO:0000256" key="10">
    <source>
        <dbReference type="SAM" id="Phobius"/>
    </source>
</evidence>
<evidence type="ECO:0000256" key="7">
    <source>
        <dbReference type="ARBA" id="ARBA00023128"/>
    </source>
</evidence>
<dbReference type="PROSITE" id="PS50176">
    <property type="entry name" value="ARM_REPEAT"/>
    <property type="match status" value="1"/>
</dbReference>
<protein>
    <submittedName>
        <fullName evidence="12">Armadillo repeat-containing protein 10</fullName>
    </submittedName>
</protein>
<evidence type="ECO:0000313" key="13">
    <source>
        <dbReference type="Proteomes" id="UP001249851"/>
    </source>
</evidence>
<dbReference type="InterPro" id="IPR016024">
    <property type="entry name" value="ARM-type_fold"/>
</dbReference>
<gene>
    <name evidence="12" type="ORF">P5673_024618</name>
</gene>
<keyword evidence="5" id="KW-0735">Signal-anchor</keyword>
<keyword evidence="6 10" id="KW-1133">Transmembrane helix</keyword>
<evidence type="ECO:0000256" key="9">
    <source>
        <dbReference type="PROSITE-ProRule" id="PRU00259"/>
    </source>
</evidence>
<keyword evidence="8 10" id="KW-0472">Membrane</keyword>
<keyword evidence="4 10" id="KW-0812">Transmembrane</keyword>
<keyword evidence="7" id="KW-0496">Mitochondrion</keyword>
<comment type="caution">
    <text evidence="12">The sequence shown here is derived from an EMBL/GenBank/DDBJ whole genome shotgun (WGS) entry which is preliminary data.</text>
</comment>
<dbReference type="PANTHER" id="PTHR15712:SF23">
    <property type="entry name" value="ARMADILLO REPEAT CONTAINING 10"/>
    <property type="match status" value="1"/>
</dbReference>
<name>A0AAD9Q358_ACRCE</name>
<evidence type="ECO:0000256" key="8">
    <source>
        <dbReference type="ARBA" id="ARBA00023136"/>
    </source>
</evidence>
<dbReference type="InterPro" id="IPR006911">
    <property type="entry name" value="ARM-rpt_dom"/>
</dbReference>
<reference evidence="12" key="2">
    <citation type="journal article" date="2023" name="Science">
        <title>Genomic signatures of disease resistance in endangered staghorn corals.</title>
        <authorList>
            <person name="Vollmer S.V."/>
            <person name="Selwyn J.D."/>
            <person name="Despard B.A."/>
            <person name="Roesel C.L."/>
        </authorList>
    </citation>
    <scope>NUCLEOTIDE SEQUENCE</scope>
    <source>
        <strain evidence="12">K2</strain>
    </source>
</reference>
<dbReference type="EMBL" id="JARQWQ010000073">
    <property type="protein sequence ID" value="KAK2553920.1"/>
    <property type="molecule type" value="Genomic_DNA"/>
</dbReference>
<dbReference type="Pfam" id="PF04826">
    <property type="entry name" value="Arm_2"/>
    <property type="match status" value="1"/>
</dbReference>
<organism evidence="12 13">
    <name type="scientific">Acropora cervicornis</name>
    <name type="common">Staghorn coral</name>
    <dbReference type="NCBI Taxonomy" id="6130"/>
    <lineage>
        <taxon>Eukaryota</taxon>
        <taxon>Metazoa</taxon>
        <taxon>Cnidaria</taxon>
        <taxon>Anthozoa</taxon>
        <taxon>Hexacorallia</taxon>
        <taxon>Scleractinia</taxon>
        <taxon>Astrocoeniina</taxon>
        <taxon>Acroporidae</taxon>
        <taxon>Acropora</taxon>
    </lineage>
</organism>
<evidence type="ECO:0000256" key="4">
    <source>
        <dbReference type="ARBA" id="ARBA00022692"/>
    </source>
</evidence>
<dbReference type="InterPro" id="IPR011989">
    <property type="entry name" value="ARM-like"/>
</dbReference>
<evidence type="ECO:0000259" key="11">
    <source>
        <dbReference type="Pfam" id="PF04826"/>
    </source>
</evidence>
<comment type="subcellular location">
    <subcellularLocation>
        <location evidence="1">Membrane</location>
        <topology evidence="1">Single-pass membrane protein</topology>
    </subcellularLocation>
    <subcellularLocation>
        <location evidence="2">Mitochondrion membrane</location>
    </subcellularLocation>
</comment>
<dbReference type="GO" id="GO:0031966">
    <property type="term" value="C:mitochondrial membrane"/>
    <property type="evidence" value="ECO:0007669"/>
    <property type="project" value="UniProtKB-SubCell"/>
</dbReference>
<dbReference type="InterPro" id="IPR051303">
    <property type="entry name" value="Armcx_regulator"/>
</dbReference>
<dbReference type="PANTHER" id="PTHR15712">
    <property type="entry name" value="ARMADILLO REPEAT CONTAINING PROTEIN"/>
    <property type="match status" value="1"/>
</dbReference>